<name>A0A9W6G1H6_9BACT</name>
<dbReference type="Gene3D" id="3.30.2010.10">
    <property type="entry name" value="Metalloproteases ('zincins'), catalytic domain"/>
    <property type="match status" value="1"/>
</dbReference>
<dbReference type="PANTHER" id="PTHR30399:SF1">
    <property type="entry name" value="UTP PYROPHOSPHATASE"/>
    <property type="match status" value="1"/>
</dbReference>
<dbReference type="Pfam" id="PF01863">
    <property type="entry name" value="YgjP-like"/>
    <property type="match status" value="1"/>
</dbReference>
<organism evidence="2 3">
    <name type="scientific">Geobacter hydrogenophilus</name>
    <dbReference type="NCBI Taxonomy" id="40983"/>
    <lineage>
        <taxon>Bacteria</taxon>
        <taxon>Pseudomonadati</taxon>
        <taxon>Thermodesulfobacteriota</taxon>
        <taxon>Desulfuromonadia</taxon>
        <taxon>Geobacterales</taxon>
        <taxon>Geobacteraceae</taxon>
        <taxon>Geobacter</taxon>
    </lineage>
</organism>
<gene>
    <name evidence="2" type="ORF">GHYDROH2_21950</name>
</gene>
<keyword evidence="2" id="KW-0378">Hydrolase</keyword>
<keyword evidence="3" id="KW-1185">Reference proteome</keyword>
<dbReference type="EMBL" id="BSDS01000001">
    <property type="protein sequence ID" value="GLI38694.1"/>
    <property type="molecule type" value="Genomic_DNA"/>
</dbReference>
<accession>A0A9W6G1H6</accession>
<evidence type="ECO:0000313" key="3">
    <source>
        <dbReference type="Proteomes" id="UP001144352"/>
    </source>
</evidence>
<dbReference type="AlphaFoldDB" id="A0A9W6G1H6"/>
<dbReference type="InterPro" id="IPR002725">
    <property type="entry name" value="YgjP-like_metallopeptidase"/>
</dbReference>
<proteinExistence type="predicted"/>
<dbReference type="Proteomes" id="UP001144352">
    <property type="component" value="Unassembled WGS sequence"/>
</dbReference>
<dbReference type="CDD" id="cd07344">
    <property type="entry name" value="M48_yhfN_like"/>
    <property type="match status" value="1"/>
</dbReference>
<dbReference type="InterPro" id="IPR053136">
    <property type="entry name" value="UTP_pyrophosphatase-like"/>
</dbReference>
<protein>
    <submittedName>
        <fullName evidence="2">Metal-dependent hydrolase</fullName>
    </submittedName>
</protein>
<feature type="domain" description="YgjP-like metallopeptidase" evidence="1">
    <location>
        <begin position="25"/>
        <end position="233"/>
    </location>
</feature>
<evidence type="ECO:0000259" key="1">
    <source>
        <dbReference type="Pfam" id="PF01863"/>
    </source>
</evidence>
<sequence length="237" mass="27731">MSLPCCSVTYGNHDIDFKVEFVARKTLEIAVQPDSRVLIKAPLGTSFEEVRKRVVKRAWWIKRQQDYFQQFKPRTPVRCYVGGETHLYLGRRYRLKIGRGDCCGVKLIRGHFHVGIPESAGSDKVKEILDRWYARKATEKFTESFNRCWHGLAKNSGTKPRLQVRRMKKRWGSLSRGGTLTVNTDLIRAPRECIDYVITHELCHVQFHNHSPAFYDLLEKVMPDWERRKQKLELALV</sequence>
<comment type="caution">
    <text evidence="2">The sequence shown here is derived from an EMBL/GenBank/DDBJ whole genome shotgun (WGS) entry which is preliminary data.</text>
</comment>
<reference evidence="2" key="1">
    <citation type="submission" date="2022-12" db="EMBL/GenBank/DDBJ databases">
        <title>Reference genome sequencing for broad-spectrum identification of bacterial and archaeal isolates by mass spectrometry.</title>
        <authorList>
            <person name="Sekiguchi Y."/>
            <person name="Tourlousse D.M."/>
        </authorList>
    </citation>
    <scope>NUCLEOTIDE SEQUENCE</scope>
    <source>
        <strain evidence="2">H2</strain>
    </source>
</reference>
<evidence type="ECO:0000313" key="2">
    <source>
        <dbReference type="EMBL" id="GLI38694.1"/>
    </source>
</evidence>
<dbReference type="PANTHER" id="PTHR30399">
    <property type="entry name" value="UNCHARACTERIZED PROTEIN YGJP"/>
    <property type="match status" value="1"/>
</dbReference>
<dbReference type="RefSeq" id="WP_214185036.1">
    <property type="nucleotide sequence ID" value="NZ_BSDS01000001.1"/>
</dbReference>
<dbReference type="GO" id="GO:0016787">
    <property type="term" value="F:hydrolase activity"/>
    <property type="evidence" value="ECO:0007669"/>
    <property type="project" value="UniProtKB-KW"/>
</dbReference>